<reference evidence="2 3" key="1">
    <citation type="submission" date="2018-02" db="EMBL/GenBank/DDBJ databases">
        <title>Complete genome of Nitrosopumilus ureaphilus PS0.</title>
        <authorList>
            <person name="Qin W."/>
            <person name="Zheng Y."/>
            <person name="Stahl D.A."/>
        </authorList>
    </citation>
    <scope>NUCLEOTIDE SEQUENCE [LARGE SCALE GENOMIC DNA]</scope>
    <source>
        <strain evidence="2 3">PS0</strain>
    </source>
</reference>
<feature type="domain" description="Lon N-terminal" evidence="1">
    <location>
        <begin position="6"/>
        <end position="238"/>
    </location>
</feature>
<dbReference type="KEGG" id="nue:C5F50_12035"/>
<dbReference type="Gene3D" id="2.30.130.40">
    <property type="entry name" value="LON domain-like"/>
    <property type="match status" value="1"/>
</dbReference>
<accession>A0A7D5M6M4</accession>
<gene>
    <name evidence="2" type="ORF">C5F50_12035</name>
</gene>
<dbReference type="InterPro" id="IPR015947">
    <property type="entry name" value="PUA-like_sf"/>
</dbReference>
<sequence length="238" mass="27268">MELLTQKIIPIFPLDLVLFPRQELPLRIFEPRYKQLVDDCMIGDGQFGVCLLDENNTVNGWNSPKLVGTIAKITKCEDVELDGLQLHIETIGRNSFEIKKIIPPSISQPANYDPLSVEGHQEISDMHEKIGTEEKMYIQAEVEMIPEIDENISLEKWERLVELWKKKIMTQALPQVVEPHALDHVLEQYYLTTDTPTVDYIYSLSALGAKDPNELQPILEATTMDDLIQRVEELLTVK</sequence>
<dbReference type="PROSITE" id="PS51787">
    <property type="entry name" value="LON_N"/>
    <property type="match status" value="1"/>
</dbReference>
<keyword evidence="3" id="KW-1185">Reference proteome</keyword>
<evidence type="ECO:0000313" key="3">
    <source>
        <dbReference type="Proteomes" id="UP000509478"/>
    </source>
</evidence>
<proteinExistence type="predicted"/>
<dbReference type="SMART" id="SM00464">
    <property type="entry name" value="LON"/>
    <property type="match status" value="1"/>
</dbReference>
<dbReference type="Proteomes" id="UP000509478">
    <property type="component" value="Chromosome"/>
</dbReference>
<dbReference type="InterPro" id="IPR046336">
    <property type="entry name" value="Lon_prtase_N_sf"/>
</dbReference>
<evidence type="ECO:0000259" key="1">
    <source>
        <dbReference type="PROSITE" id="PS51787"/>
    </source>
</evidence>
<dbReference type="EMBL" id="CP026995">
    <property type="protein sequence ID" value="QLH07715.1"/>
    <property type="molecule type" value="Genomic_DNA"/>
</dbReference>
<protein>
    <submittedName>
        <fullName evidence="2">LON domain containing protein</fullName>
    </submittedName>
</protein>
<dbReference type="PANTHER" id="PTHR46732:SF8">
    <property type="entry name" value="ATP-DEPENDENT PROTEASE LA (LON) DOMAIN PROTEIN"/>
    <property type="match status" value="1"/>
</dbReference>
<dbReference type="InterPro" id="IPR003111">
    <property type="entry name" value="Lon_prtase_N"/>
</dbReference>
<organism evidence="2 3">
    <name type="scientific">Nitrosopumilus ureiphilus</name>
    <dbReference type="NCBI Taxonomy" id="1470067"/>
    <lineage>
        <taxon>Archaea</taxon>
        <taxon>Nitrososphaerota</taxon>
        <taxon>Nitrososphaeria</taxon>
        <taxon>Nitrosopumilales</taxon>
        <taxon>Nitrosopumilaceae</taxon>
        <taxon>Nitrosopumilus</taxon>
    </lineage>
</organism>
<dbReference type="SUPFAM" id="SSF88697">
    <property type="entry name" value="PUA domain-like"/>
    <property type="match status" value="1"/>
</dbReference>
<dbReference type="AlphaFoldDB" id="A0A7D5M6M4"/>
<dbReference type="Pfam" id="PF02190">
    <property type="entry name" value="LON_substr_bdg"/>
    <property type="match status" value="1"/>
</dbReference>
<dbReference type="PANTHER" id="PTHR46732">
    <property type="entry name" value="ATP-DEPENDENT PROTEASE LA (LON) DOMAIN PROTEIN"/>
    <property type="match status" value="1"/>
</dbReference>
<name>A0A7D5M6M4_9ARCH</name>
<evidence type="ECO:0000313" key="2">
    <source>
        <dbReference type="EMBL" id="QLH07715.1"/>
    </source>
</evidence>